<gene>
    <name evidence="2" type="ORF">BPOR_0257g00080</name>
</gene>
<feature type="compositionally biased region" description="Polar residues" evidence="1">
    <location>
        <begin position="392"/>
        <end position="408"/>
    </location>
</feature>
<feature type="compositionally biased region" description="Polar residues" evidence="1">
    <location>
        <begin position="332"/>
        <end position="344"/>
    </location>
</feature>
<feature type="region of interest" description="Disordered" evidence="1">
    <location>
        <begin position="1"/>
        <end position="314"/>
    </location>
</feature>
<comment type="caution">
    <text evidence="2">The sequence shown here is derived from an EMBL/GenBank/DDBJ whole genome shotgun (WGS) entry which is preliminary data.</text>
</comment>
<evidence type="ECO:0000256" key="1">
    <source>
        <dbReference type="SAM" id="MobiDB-lite"/>
    </source>
</evidence>
<feature type="compositionally biased region" description="Basic and acidic residues" evidence="1">
    <location>
        <begin position="202"/>
        <end position="215"/>
    </location>
</feature>
<organism evidence="2 3">
    <name type="scientific">Botrytis porri</name>
    <dbReference type="NCBI Taxonomy" id="87229"/>
    <lineage>
        <taxon>Eukaryota</taxon>
        <taxon>Fungi</taxon>
        <taxon>Dikarya</taxon>
        <taxon>Ascomycota</taxon>
        <taxon>Pezizomycotina</taxon>
        <taxon>Leotiomycetes</taxon>
        <taxon>Helotiales</taxon>
        <taxon>Sclerotiniaceae</taxon>
        <taxon>Botrytis</taxon>
    </lineage>
</organism>
<feature type="compositionally biased region" description="Low complexity" evidence="1">
    <location>
        <begin position="21"/>
        <end position="53"/>
    </location>
</feature>
<proteinExistence type="predicted"/>
<feature type="compositionally biased region" description="Polar residues" evidence="1">
    <location>
        <begin position="459"/>
        <end position="469"/>
    </location>
</feature>
<feature type="compositionally biased region" description="Polar residues" evidence="1">
    <location>
        <begin position="304"/>
        <end position="314"/>
    </location>
</feature>
<reference evidence="2 3" key="1">
    <citation type="submission" date="2017-12" db="EMBL/GenBank/DDBJ databases">
        <title>Comparative genomics of Botrytis spp.</title>
        <authorList>
            <person name="Valero-Jimenez C.A."/>
            <person name="Tapia P."/>
            <person name="Veloso J."/>
            <person name="Silva-Moreno E."/>
            <person name="Staats M."/>
            <person name="Valdes J.H."/>
            <person name="Van Kan J.A.L."/>
        </authorList>
    </citation>
    <scope>NUCLEOTIDE SEQUENCE [LARGE SCALE GENOMIC DNA]</scope>
    <source>
        <strain evidence="2 3">MUCL3349</strain>
    </source>
</reference>
<feature type="compositionally biased region" description="Low complexity" evidence="1">
    <location>
        <begin position="470"/>
        <end position="485"/>
    </location>
</feature>
<evidence type="ECO:0000313" key="2">
    <source>
        <dbReference type="EMBL" id="TGO87033.1"/>
    </source>
</evidence>
<dbReference type="Proteomes" id="UP000297280">
    <property type="component" value="Unassembled WGS sequence"/>
</dbReference>
<dbReference type="AlphaFoldDB" id="A0A4Z1KLU5"/>
<feature type="compositionally biased region" description="Low complexity" evidence="1">
    <location>
        <begin position="411"/>
        <end position="435"/>
    </location>
</feature>
<feature type="compositionally biased region" description="Polar residues" evidence="1">
    <location>
        <begin position="224"/>
        <end position="235"/>
    </location>
</feature>
<feature type="compositionally biased region" description="Low complexity" evidence="1">
    <location>
        <begin position="145"/>
        <end position="160"/>
    </location>
</feature>
<feature type="compositionally biased region" description="Low complexity" evidence="1">
    <location>
        <begin position="91"/>
        <end position="105"/>
    </location>
</feature>
<feature type="region of interest" description="Disordered" evidence="1">
    <location>
        <begin position="329"/>
        <end position="488"/>
    </location>
</feature>
<accession>A0A4Z1KLU5</accession>
<feature type="compositionally biased region" description="Basic and acidic residues" evidence="1">
    <location>
        <begin position="360"/>
        <end position="379"/>
    </location>
</feature>
<feature type="compositionally biased region" description="Polar residues" evidence="1">
    <location>
        <begin position="438"/>
        <end position="449"/>
    </location>
</feature>
<sequence>MAPSGKGYPPPVPRVLRSKSGESLLPSQESQSQPSHPPNQASNTSSASSRNPSPTFPNLIPRSTPDLDPKLVSGAASQLQPHQDISRARSRVQSRSSSRARTGSSRPPPQNTSVPRPRDLLPRPEPGAIPHVVPRPRRTPMGRDLILGPGQGQFQIQLQAQPPPQIDPQTQERNQDFYTNYPYPFPTEDNPFSQSQMTNVLGDRRLHQDPHRDLHQPQPPPRIDSQTQDRNQDFYTNYPYPFPTEDSPFSQSQTITAPGNQNVRPDSHRAFHQPQFSPQVHSESRTQNQEIYTNFPSPFPDSHSPLSQSQTTTVPGYQDTLRDLVQTPAPAQAQNETQNRTSIRANKRPRLSYSDSYPNSRRDEDSNGDGDRDENRNRNGNETSSEIGIDNEAQTTTQNERYNPNDTPLESPLSTPPDSVSTSPPLLSLRNLPRRGTFTHSQRFNPSPTDRTRTRAAYQYQNENKNVTASRPRTTNPPSSSNPSNLYTEPPILPGTLDIAYRPTVAQKKWMYAVREEGKRSDSNENGGFSRGIEGQMVRLFGGEGEGGV</sequence>
<keyword evidence="3" id="KW-1185">Reference proteome</keyword>
<feature type="compositionally biased region" description="Polar residues" evidence="1">
    <location>
        <begin position="190"/>
        <end position="199"/>
    </location>
</feature>
<evidence type="ECO:0000313" key="3">
    <source>
        <dbReference type="Proteomes" id="UP000297280"/>
    </source>
</evidence>
<feature type="compositionally biased region" description="Polar residues" evidence="1">
    <location>
        <begin position="274"/>
        <end position="296"/>
    </location>
</feature>
<feature type="region of interest" description="Disordered" evidence="1">
    <location>
        <begin position="516"/>
        <end position="549"/>
    </location>
</feature>
<protein>
    <submittedName>
        <fullName evidence="2">Uncharacterized protein</fullName>
    </submittedName>
</protein>
<name>A0A4Z1KLU5_9HELO</name>
<dbReference type="EMBL" id="PQXO01000256">
    <property type="protein sequence ID" value="TGO87033.1"/>
    <property type="molecule type" value="Genomic_DNA"/>
</dbReference>
<feature type="compositionally biased region" description="Polar residues" evidence="1">
    <location>
        <begin position="247"/>
        <end position="264"/>
    </location>
</feature>